<accession>A0A856M6M8</accession>
<gene>
    <name evidence="1" type="ORF">DP114_01925</name>
</gene>
<dbReference type="EMBL" id="CP030118">
    <property type="protein sequence ID" value="QDL06823.1"/>
    <property type="molecule type" value="Genomic_DNA"/>
</dbReference>
<dbReference type="Proteomes" id="UP000503129">
    <property type="component" value="Chromosome"/>
</dbReference>
<organism evidence="1 2">
    <name type="scientific">Brasilonema sennae CENA114</name>
    <dbReference type="NCBI Taxonomy" id="415709"/>
    <lineage>
        <taxon>Bacteria</taxon>
        <taxon>Bacillati</taxon>
        <taxon>Cyanobacteriota</taxon>
        <taxon>Cyanophyceae</taxon>
        <taxon>Nostocales</taxon>
        <taxon>Scytonemataceae</taxon>
        <taxon>Brasilonema</taxon>
        <taxon>Bromeliae group (in: Brasilonema)</taxon>
    </lineage>
</organism>
<protein>
    <submittedName>
        <fullName evidence="1">Uncharacterized protein</fullName>
    </submittedName>
</protein>
<reference evidence="1 2" key="1">
    <citation type="submission" date="2018-06" db="EMBL/GenBank/DDBJ databases">
        <title>Comparative genomics of Brasilonema spp. strains.</title>
        <authorList>
            <person name="Alvarenga D.O."/>
            <person name="Fiore M.F."/>
            <person name="Varani A.M."/>
        </authorList>
    </citation>
    <scope>NUCLEOTIDE SEQUENCE [LARGE SCALE GENOMIC DNA]</scope>
    <source>
        <strain evidence="1 2">CENA114</strain>
    </source>
</reference>
<proteinExistence type="predicted"/>
<dbReference type="AlphaFoldDB" id="A0A856M6M8"/>
<evidence type="ECO:0000313" key="2">
    <source>
        <dbReference type="Proteomes" id="UP000503129"/>
    </source>
</evidence>
<keyword evidence="2" id="KW-1185">Reference proteome</keyword>
<sequence>MGLVAYSLRRLIPFHFKVDTNGGQEAGGTRAGGKNYKPIICIRDFVKWYYLFLTKVHKLILLAFITNRRKVQKA</sequence>
<name>A0A856M6M8_9CYAN</name>
<dbReference type="KEGG" id="bsen:DP114_01925"/>
<evidence type="ECO:0000313" key="1">
    <source>
        <dbReference type="EMBL" id="QDL06823.1"/>
    </source>
</evidence>